<dbReference type="InterPro" id="IPR029018">
    <property type="entry name" value="Hex-like_dom2"/>
</dbReference>
<evidence type="ECO:0000256" key="4">
    <source>
        <dbReference type="ARBA" id="ARBA00022801"/>
    </source>
</evidence>
<evidence type="ECO:0000259" key="9">
    <source>
        <dbReference type="Pfam" id="PF02838"/>
    </source>
</evidence>
<proteinExistence type="inferred from homology"/>
<feature type="domain" description="Glycoside hydrolase family 20 catalytic" evidence="8">
    <location>
        <begin position="171"/>
        <end position="499"/>
    </location>
</feature>
<evidence type="ECO:0000256" key="2">
    <source>
        <dbReference type="ARBA" id="ARBA00006285"/>
    </source>
</evidence>
<dbReference type="InterPro" id="IPR025705">
    <property type="entry name" value="Beta_hexosaminidase_sua/sub"/>
</dbReference>
<evidence type="ECO:0000256" key="6">
    <source>
        <dbReference type="PIRSR" id="PIRSR625705-1"/>
    </source>
</evidence>
<dbReference type="GO" id="GO:0005975">
    <property type="term" value="P:carbohydrate metabolic process"/>
    <property type="evidence" value="ECO:0007669"/>
    <property type="project" value="InterPro"/>
</dbReference>
<reference evidence="10 11" key="1">
    <citation type="submission" date="2014-02" db="EMBL/GenBank/DDBJ databases">
        <title>The genome sequence of Colletotrichum fioriniae PJ7.</title>
        <authorList>
            <person name="Baroncelli R."/>
            <person name="Thon M.R."/>
        </authorList>
    </citation>
    <scope>NUCLEOTIDE SEQUENCE [LARGE SCALE GENOMIC DNA]</scope>
    <source>
        <strain evidence="10 11">PJ7</strain>
    </source>
</reference>
<dbReference type="KEGG" id="cfj:CFIO01_06216"/>
<dbReference type="InterPro" id="IPR013320">
    <property type="entry name" value="ConA-like_dom_sf"/>
</dbReference>
<dbReference type="Proteomes" id="UP000020467">
    <property type="component" value="Unassembled WGS sequence"/>
</dbReference>
<keyword evidence="11" id="KW-1185">Reference proteome</keyword>
<evidence type="ECO:0000313" key="11">
    <source>
        <dbReference type="Proteomes" id="UP000020467"/>
    </source>
</evidence>
<feature type="signal peptide" evidence="7">
    <location>
        <begin position="1"/>
        <end position="17"/>
    </location>
</feature>
<dbReference type="OrthoDB" id="428480at2759"/>
<dbReference type="Gene3D" id="3.20.20.80">
    <property type="entry name" value="Glycosidases"/>
    <property type="match status" value="1"/>
</dbReference>
<evidence type="ECO:0000256" key="3">
    <source>
        <dbReference type="ARBA" id="ARBA00012663"/>
    </source>
</evidence>
<dbReference type="SUPFAM" id="SSF49899">
    <property type="entry name" value="Concanavalin A-like lectins/glucanases"/>
    <property type="match status" value="1"/>
</dbReference>
<gene>
    <name evidence="10" type="ORF">CFIO01_06216</name>
</gene>
<dbReference type="AlphaFoldDB" id="A0A010RXT3"/>
<evidence type="ECO:0000259" key="8">
    <source>
        <dbReference type="Pfam" id="PF00728"/>
    </source>
</evidence>
<comment type="caution">
    <text evidence="10">The sequence shown here is derived from an EMBL/GenBank/DDBJ whole genome shotgun (WGS) entry which is preliminary data.</text>
</comment>
<keyword evidence="5" id="KW-0326">Glycosidase</keyword>
<dbReference type="PRINTS" id="PR00738">
    <property type="entry name" value="GLHYDRLASE20"/>
</dbReference>
<accession>A0A010RXT3</accession>
<dbReference type="eggNOG" id="KOG2499">
    <property type="taxonomic scope" value="Eukaryota"/>
</dbReference>
<dbReference type="InterPro" id="IPR015883">
    <property type="entry name" value="Glyco_hydro_20_cat"/>
</dbReference>
<dbReference type="PANTHER" id="PTHR43678:SF1">
    <property type="entry name" value="BETA-N-ACETYLHEXOSAMINIDASE"/>
    <property type="match status" value="1"/>
</dbReference>
<dbReference type="InterPro" id="IPR052764">
    <property type="entry name" value="GH20_Enzymes"/>
</dbReference>
<dbReference type="Pfam" id="PF00728">
    <property type="entry name" value="Glyco_hydro_20"/>
    <property type="match status" value="1"/>
</dbReference>
<comment type="similarity">
    <text evidence="2">Belongs to the glycosyl hydrolase 20 family.</text>
</comment>
<dbReference type="PANTHER" id="PTHR43678">
    <property type="entry name" value="PUTATIVE (AFU_ORTHOLOGUE AFUA_2G00640)-RELATED"/>
    <property type="match status" value="1"/>
</dbReference>
<feature type="active site" description="Proton donor" evidence="6">
    <location>
        <position position="330"/>
    </location>
</feature>
<dbReference type="SUPFAM" id="SSF55545">
    <property type="entry name" value="beta-N-acetylhexosaminidase-like domain"/>
    <property type="match status" value="1"/>
</dbReference>
<dbReference type="STRING" id="1445577.A0A010RXT3"/>
<dbReference type="CDD" id="cd06564">
    <property type="entry name" value="GH20_DspB_LnbB-like"/>
    <property type="match status" value="1"/>
</dbReference>
<keyword evidence="7" id="KW-0732">Signal</keyword>
<dbReference type="GO" id="GO:0004563">
    <property type="term" value="F:beta-N-acetylhexosaminidase activity"/>
    <property type="evidence" value="ECO:0007669"/>
    <property type="project" value="UniProtKB-EC"/>
</dbReference>
<evidence type="ECO:0000313" key="10">
    <source>
        <dbReference type="EMBL" id="EXF83044.1"/>
    </source>
</evidence>
<dbReference type="Pfam" id="PF02838">
    <property type="entry name" value="Glyco_hydro_20b"/>
    <property type="match status" value="1"/>
</dbReference>
<evidence type="ECO:0000256" key="7">
    <source>
        <dbReference type="SAM" id="SignalP"/>
    </source>
</evidence>
<dbReference type="HOGENOM" id="CLU_010969_1_1_1"/>
<dbReference type="EMBL" id="JARH01000264">
    <property type="protein sequence ID" value="EXF83044.1"/>
    <property type="molecule type" value="Genomic_DNA"/>
</dbReference>
<evidence type="ECO:0000256" key="5">
    <source>
        <dbReference type="ARBA" id="ARBA00023295"/>
    </source>
</evidence>
<name>A0A010RXT3_9PEZI</name>
<organism evidence="10 11">
    <name type="scientific">Colletotrichum fioriniae PJ7</name>
    <dbReference type="NCBI Taxonomy" id="1445577"/>
    <lineage>
        <taxon>Eukaryota</taxon>
        <taxon>Fungi</taxon>
        <taxon>Dikarya</taxon>
        <taxon>Ascomycota</taxon>
        <taxon>Pezizomycotina</taxon>
        <taxon>Sordariomycetes</taxon>
        <taxon>Hypocreomycetidae</taxon>
        <taxon>Glomerellales</taxon>
        <taxon>Glomerellaceae</taxon>
        <taxon>Colletotrichum</taxon>
        <taxon>Colletotrichum acutatum species complex</taxon>
    </lineage>
</organism>
<dbReference type="EC" id="3.2.1.52" evidence="3"/>
<dbReference type="InterPro" id="IPR017853">
    <property type="entry name" value="GH"/>
</dbReference>
<dbReference type="SUPFAM" id="SSF51445">
    <property type="entry name" value="(Trans)glycosidases"/>
    <property type="match status" value="1"/>
</dbReference>
<protein>
    <recommendedName>
        <fullName evidence="3">beta-N-acetylhexosaminidase</fullName>
        <ecNumber evidence="3">3.2.1.52</ecNumber>
    </recommendedName>
</protein>
<keyword evidence="4 10" id="KW-0378">Hydrolase</keyword>
<comment type="catalytic activity">
    <reaction evidence="1">
        <text>Hydrolysis of terminal non-reducing N-acetyl-D-hexosamine residues in N-acetyl-beta-D-hexosaminides.</text>
        <dbReference type="EC" id="3.2.1.52"/>
    </reaction>
</comment>
<dbReference type="Gene3D" id="3.30.379.10">
    <property type="entry name" value="Chitobiase/beta-hexosaminidase domain 2-like"/>
    <property type="match status" value="1"/>
</dbReference>
<feature type="domain" description="Beta-hexosaminidase bacterial type N-terminal" evidence="9">
    <location>
        <begin position="70"/>
        <end position="150"/>
    </location>
</feature>
<evidence type="ECO:0000256" key="1">
    <source>
        <dbReference type="ARBA" id="ARBA00001231"/>
    </source>
</evidence>
<sequence length="712" mass="77239">MRFLTTALVSLAATAAADFLSGLPTTPYTPTGGTIPASSLSKIIVSSAYADSVDEKGQTLIPPTLHAFATTFAADLISSLKLDIPIELGEASEQGSIFLTLADDASLYKDAAGRETSEGYSLNVTVDGVLITGASPLGVWWGTRTVLQQLVLGDGELKLGYGTDSPGWGTRGMMLDIARHYYPAEFLIEMCAYMSFFKQNTFQLHLSDNLYNNVAIYSRERMLSLYAAFRLNSDDPALEGLNRRANESYTREVFDDVQAKCAARGVTILPEIEAPGHALVISQWKPELGLSSDLSLLNISNPETIPMVKKIWEIFLPWFHTKTVSIGADEYVDPTLSEDALVAEYTRFVDEMNNYITSTSGKKVRIWGTFAPSVGGTVNKSVSIQHWANFEANPLYDFVNNGYEVLNSGDYIYTVGKWSEWYGHELSLEFIFNGSPDGSPFSPNIFDRTNASNNAARDSASLLGHIAPQWNDFGPNATTVTEGYYQWRDGLPALADKQWGGQVAEADYQGLFSALQPLAPGQNLDRRIASTGSTIVEYDFKQGRGSNGTAVEDLSGNNYHATSTCAMGDEGAILASSCRITTPLTQKGRNYTLSFSIKPTSDAKGAIFSGGDSGLWFGNGTVDAVMLFSGESTYALNYTFPVGSWTNASLIGRGRQTFLDVGDGEPKEFLTIMGWNGARFVWQPIAVEAPLATVGGSGFEGVISRMKLVDHA</sequence>
<dbReference type="InterPro" id="IPR015882">
    <property type="entry name" value="HEX_bac_N"/>
</dbReference>
<feature type="chain" id="PRO_5001456217" description="beta-N-acetylhexosaminidase" evidence="7">
    <location>
        <begin position="18"/>
        <end position="712"/>
    </location>
</feature>